<evidence type="ECO:0000256" key="1">
    <source>
        <dbReference type="SAM" id="SignalP"/>
    </source>
</evidence>
<dbReference type="SUPFAM" id="SSF58104">
    <property type="entry name" value="Methyl-accepting chemotaxis protein (MCP) signaling domain"/>
    <property type="match status" value="1"/>
</dbReference>
<proteinExistence type="predicted"/>
<dbReference type="Gene3D" id="1.10.287.950">
    <property type="entry name" value="Methyl-accepting chemotaxis protein"/>
    <property type="match status" value="2"/>
</dbReference>
<name>A0ABP3XEZ2_9FIRM</name>
<organism evidence="2 3">
    <name type="scientific">Paraclostridium tenue</name>
    <dbReference type="NCBI Taxonomy" id="1737"/>
    <lineage>
        <taxon>Bacteria</taxon>
        <taxon>Bacillati</taxon>
        <taxon>Bacillota</taxon>
        <taxon>Clostridia</taxon>
        <taxon>Peptostreptococcales</taxon>
        <taxon>Peptostreptococcaceae</taxon>
        <taxon>Paraclostridium</taxon>
    </lineage>
</organism>
<keyword evidence="1" id="KW-0732">Signal</keyword>
<sequence>MRKLNLPKKSVATLTSLMIFFNTGICFADTKKEETVYSILKDNGNVEKTIVSTWINSDKKLGKFTDLSNLKNITNVKGDEKPTIDKENLNWNINKEDLYYKGDSNKKLPIDVDINYELNGKKVNPKDIKGKSGKFKITIQLKNNEKRIKNIDGKNKELYVPFLTATEVLLQRDNFKNVKINSGEIVDDGKNCSVTFASLPGLKESLDLSKDIKNYLELEDTLIIQGDTKKFEMPNIMILASPKLPDLKNINENSTLNDLSKALNDLSKGGDDLLAGSKKLLDGNNELNSNFAKFDQGVKALDKGSNDLNSGINKLNDSTPTLNKGAKSINNGLNQLNASQEKVSNGVDAFVENANKLFEAYSNINSGITNASDGANALKESLSNGSSGVDSLITSTNNIDQISGGLNNIANALSEINPEFADQLRSMSNSLSQVSQGQRDGLNNLKAGINNVVGGANNLSSGLSNLKHGSSDFNSNFKSLVNAGSTLSGSLKKLSDATSQLENGSKQLVAGTDELTKGSNQLARGSKTLADSTKILNDNSSKLLKGTKDLAKGSNDLYTGVNKFKKEGLDKLYKEGNTKLSDIQGLLDVKDEIMKLSKEYNNFSGLSKDMNGSVKFIMKIND</sequence>
<reference evidence="3" key="1">
    <citation type="journal article" date="2019" name="Int. J. Syst. Evol. Microbiol.">
        <title>The Global Catalogue of Microorganisms (GCM) 10K type strain sequencing project: providing services to taxonomists for standard genome sequencing and annotation.</title>
        <authorList>
            <consortium name="The Broad Institute Genomics Platform"/>
            <consortium name="The Broad Institute Genome Sequencing Center for Infectious Disease"/>
            <person name="Wu L."/>
            <person name="Ma J."/>
        </authorList>
    </citation>
    <scope>NUCLEOTIDE SEQUENCE [LARGE SCALE GENOMIC DNA]</scope>
    <source>
        <strain evidence="3">JCM 6486</strain>
    </source>
</reference>
<accession>A0ABP3XEZ2</accession>
<feature type="chain" id="PRO_5047004295" evidence="1">
    <location>
        <begin position="29"/>
        <end position="622"/>
    </location>
</feature>
<dbReference type="EMBL" id="BAAACP010000004">
    <property type="protein sequence ID" value="GAA0862867.1"/>
    <property type="molecule type" value="Genomic_DNA"/>
</dbReference>
<protein>
    <submittedName>
        <fullName evidence="2">Uncharacterized protein</fullName>
    </submittedName>
</protein>
<gene>
    <name evidence="2" type="ORF">GCM10008917_09990</name>
</gene>
<feature type="signal peptide" evidence="1">
    <location>
        <begin position="1"/>
        <end position="28"/>
    </location>
</feature>
<evidence type="ECO:0000313" key="3">
    <source>
        <dbReference type="Proteomes" id="UP001400965"/>
    </source>
</evidence>
<comment type="caution">
    <text evidence="2">The sequence shown here is derived from an EMBL/GenBank/DDBJ whole genome shotgun (WGS) entry which is preliminary data.</text>
</comment>
<evidence type="ECO:0000313" key="2">
    <source>
        <dbReference type="EMBL" id="GAA0862867.1"/>
    </source>
</evidence>
<dbReference type="Proteomes" id="UP001400965">
    <property type="component" value="Unassembled WGS sequence"/>
</dbReference>
<dbReference type="RefSeq" id="WP_346043304.1">
    <property type="nucleotide sequence ID" value="NZ_BAAACP010000004.1"/>
</dbReference>
<keyword evidence="3" id="KW-1185">Reference proteome</keyword>